<evidence type="ECO:0000259" key="7">
    <source>
        <dbReference type="Pfam" id="PF00248"/>
    </source>
</evidence>
<proteinExistence type="inferred from homology"/>
<dbReference type="SUPFAM" id="SSF51430">
    <property type="entry name" value="NAD(P)-linked oxidoreductase"/>
    <property type="match status" value="1"/>
</dbReference>
<dbReference type="AlphaFoldDB" id="A0A916TC84"/>
<feature type="domain" description="NADP-dependent oxidoreductase" evidence="7">
    <location>
        <begin position="26"/>
        <end position="266"/>
    </location>
</feature>
<comment type="similarity">
    <text evidence="1">Belongs to the aldo/keto reductase family.</text>
</comment>
<accession>A0A916TC84</accession>
<keyword evidence="2" id="KW-0521">NADP</keyword>
<dbReference type="PROSITE" id="PS00798">
    <property type="entry name" value="ALDOKETO_REDUCTASE_1"/>
    <property type="match status" value="1"/>
</dbReference>
<protein>
    <submittedName>
        <fullName evidence="8">Oxidoreductase</fullName>
    </submittedName>
</protein>
<keyword evidence="9" id="KW-1185">Reference proteome</keyword>
<dbReference type="InterPro" id="IPR020471">
    <property type="entry name" value="AKR"/>
</dbReference>
<dbReference type="InterPro" id="IPR036812">
    <property type="entry name" value="NAD(P)_OxRdtase_dom_sf"/>
</dbReference>
<dbReference type="Gene3D" id="3.20.20.100">
    <property type="entry name" value="NADP-dependent oxidoreductase domain"/>
    <property type="match status" value="1"/>
</dbReference>
<feature type="binding site" evidence="5">
    <location>
        <position position="116"/>
    </location>
    <ligand>
        <name>substrate</name>
    </ligand>
</feature>
<dbReference type="Pfam" id="PF00248">
    <property type="entry name" value="Aldo_ket_red"/>
    <property type="match status" value="1"/>
</dbReference>
<evidence type="ECO:0000313" key="8">
    <source>
        <dbReference type="EMBL" id="GGB38480.1"/>
    </source>
</evidence>
<dbReference type="Proteomes" id="UP000636793">
    <property type="component" value="Unassembled WGS sequence"/>
</dbReference>
<evidence type="ECO:0000313" key="9">
    <source>
        <dbReference type="Proteomes" id="UP000636793"/>
    </source>
</evidence>
<sequence length="282" mass="30912">MTGQDKQPVPTVALRAKDGDVQIPQLGFGVWQVPDDEVAAAVSAALQTGYRHIDTAKIYGNEAGAGTALAESGLSADEVFLTTKVWNDDQGYDATLRAFDASEKRLGRPVDLYLIHWPAPVQDTYVDTYRALLQLRDDGRIRAAGVCNFGVDELQRVKDELGEFPAINQIELHPYLQQEELRAFHQDNGIVTEAWSPLASGGDVLTDPVIGGIAERLGRTPAQVILRWHLQIGNVVIPKSVTPARIEQNFDVFDFELTEDDLAAIAPLDRGLRTGPDPKKFG</sequence>
<organism evidence="8 9">
    <name type="scientific">Flexivirga endophytica</name>
    <dbReference type="NCBI Taxonomy" id="1849103"/>
    <lineage>
        <taxon>Bacteria</taxon>
        <taxon>Bacillati</taxon>
        <taxon>Actinomycetota</taxon>
        <taxon>Actinomycetes</taxon>
        <taxon>Micrococcales</taxon>
        <taxon>Dermacoccaceae</taxon>
        <taxon>Flexivirga</taxon>
    </lineage>
</organism>
<dbReference type="GO" id="GO:0016616">
    <property type="term" value="F:oxidoreductase activity, acting on the CH-OH group of donors, NAD or NADP as acceptor"/>
    <property type="evidence" value="ECO:0007669"/>
    <property type="project" value="UniProtKB-ARBA"/>
</dbReference>
<evidence type="ECO:0000256" key="4">
    <source>
        <dbReference type="PIRSR" id="PIRSR000097-1"/>
    </source>
</evidence>
<evidence type="ECO:0000256" key="6">
    <source>
        <dbReference type="PIRSR" id="PIRSR000097-3"/>
    </source>
</evidence>
<evidence type="ECO:0000256" key="5">
    <source>
        <dbReference type="PIRSR" id="PIRSR000097-2"/>
    </source>
</evidence>
<dbReference type="InterPro" id="IPR023210">
    <property type="entry name" value="NADP_OxRdtase_dom"/>
</dbReference>
<dbReference type="PIRSF" id="PIRSF000097">
    <property type="entry name" value="AKR"/>
    <property type="match status" value="1"/>
</dbReference>
<keyword evidence="3" id="KW-0560">Oxidoreductase</keyword>
<dbReference type="PRINTS" id="PR00069">
    <property type="entry name" value="ALDKETRDTASE"/>
</dbReference>
<dbReference type="FunFam" id="3.20.20.100:FF:000015">
    <property type="entry name" value="Oxidoreductase, aldo/keto reductase family"/>
    <property type="match status" value="1"/>
</dbReference>
<comment type="caution">
    <text evidence="8">The sequence shown here is derived from an EMBL/GenBank/DDBJ whole genome shotgun (WGS) entry which is preliminary data.</text>
</comment>
<evidence type="ECO:0000256" key="2">
    <source>
        <dbReference type="ARBA" id="ARBA00022857"/>
    </source>
</evidence>
<gene>
    <name evidence="8" type="ORF">GCM10011492_31550</name>
</gene>
<name>A0A916TC84_9MICO</name>
<feature type="active site" description="Proton donor" evidence="4">
    <location>
        <position position="59"/>
    </location>
</feature>
<dbReference type="PANTHER" id="PTHR43827">
    <property type="entry name" value="2,5-DIKETO-D-GLUCONIC ACID REDUCTASE"/>
    <property type="match status" value="1"/>
</dbReference>
<dbReference type="PANTHER" id="PTHR43827:SF3">
    <property type="entry name" value="NADP-DEPENDENT OXIDOREDUCTASE DOMAIN-CONTAINING PROTEIN"/>
    <property type="match status" value="1"/>
</dbReference>
<dbReference type="InterPro" id="IPR018170">
    <property type="entry name" value="Aldo/ket_reductase_CS"/>
</dbReference>
<evidence type="ECO:0000256" key="3">
    <source>
        <dbReference type="ARBA" id="ARBA00023002"/>
    </source>
</evidence>
<dbReference type="EMBL" id="BMHI01000005">
    <property type="protein sequence ID" value="GGB38480.1"/>
    <property type="molecule type" value="Genomic_DNA"/>
</dbReference>
<evidence type="ECO:0000256" key="1">
    <source>
        <dbReference type="ARBA" id="ARBA00007905"/>
    </source>
</evidence>
<feature type="site" description="Lowers pKa of active site Tyr" evidence="6">
    <location>
        <position position="84"/>
    </location>
</feature>
<dbReference type="RefSeq" id="WP_188838010.1">
    <property type="nucleotide sequence ID" value="NZ_BMHI01000005.1"/>
</dbReference>
<reference evidence="8" key="2">
    <citation type="submission" date="2020-09" db="EMBL/GenBank/DDBJ databases">
        <authorList>
            <person name="Sun Q."/>
            <person name="Zhou Y."/>
        </authorList>
    </citation>
    <scope>NUCLEOTIDE SEQUENCE</scope>
    <source>
        <strain evidence="8">CGMCC 1.15085</strain>
    </source>
</reference>
<reference evidence="8" key="1">
    <citation type="journal article" date="2014" name="Int. J. Syst. Evol. Microbiol.">
        <title>Complete genome sequence of Corynebacterium casei LMG S-19264T (=DSM 44701T), isolated from a smear-ripened cheese.</title>
        <authorList>
            <consortium name="US DOE Joint Genome Institute (JGI-PGF)"/>
            <person name="Walter F."/>
            <person name="Albersmeier A."/>
            <person name="Kalinowski J."/>
            <person name="Ruckert C."/>
        </authorList>
    </citation>
    <scope>NUCLEOTIDE SEQUENCE</scope>
    <source>
        <strain evidence="8">CGMCC 1.15085</strain>
    </source>
</reference>
<dbReference type="PROSITE" id="PS00063">
    <property type="entry name" value="ALDOKETO_REDUCTASE_3"/>
    <property type="match status" value="1"/>
</dbReference>